<dbReference type="OrthoDB" id="3268323at2"/>
<evidence type="ECO:0000313" key="1">
    <source>
        <dbReference type="EMBL" id="EEH65889.1"/>
    </source>
</evidence>
<dbReference type="AlphaFoldDB" id="C0W5W1"/>
<gene>
    <name evidence="1" type="ORF">HMPREF0058_1255</name>
</gene>
<dbReference type="EMBL" id="ACFH01000096">
    <property type="protein sequence ID" value="EEH65889.1"/>
    <property type="molecule type" value="Genomic_DNA"/>
</dbReference>
<protein>
    <submittedName>
        <fullName evidence="1">Uncharacterized protein</fullName>
    </submittedName>
</protein>
<dbReference type="RefSeq" id="WP_006548219.1">
    <property type="nucleotide sequence ID" value="NZ_DS999574.1"/>
</dbReference>
<accession>C0W5W1</accession>
<proteinExistence type="predicted"/>
<dbReference type="Proteomes" id="UP000004778">
    <property type="component" value="Unassembled WGS sequence"/>
</dbReference>
<organism evidence="1 2">
    <name type="scientific">Actinomyces urogenitalis DSM 15434</name>
    <dbReference type="NCBI Taxonomy" id="525246"/>
    <lineage>
        <taxon>Bacteria</taxon>
        <taxon>Bacillati</taxon>
        <taxon>Actinomycetota</taxon>
        <taxon>Actinomycetes</taxon>
        <taxon>Actinomycetales</taxon>
        <taxon>Actinomycetaceae</taxon>
        <taxon>Actinomyces</taxon>
    </lineage>
</organism>
<keyword evidence="2" id="KW-1185">Reference proteome</keyword>
<reference evidence="1 2" key="1">
    <citation type="submission" date="2009-01" db="EMBL/GenBank/DDBJ databases">
        <authorList>
            <person name="Qin X."/>
            <person name="Bachman B."/>
            <person name="Battles P."/>
            <person name="Bell A."/>
            <person name="Bess C."/>
            <person name="Bickham C."/>
            <person name="Chaboub L."/>
            <person name="Chen D."/>
            <person name="Coyle M."/>
            <person name="Deiros D.R."/>
            <person name="Dinh H."/>
            <person name="Forbes L."/>
            <person name="Fowler G."/>
            <person name="Francisco L."/>
            <person name="Fu Q."/>
            <person name="Gubbala S."/>
            <person name="Hale W."/>
            <person name="Han Y."/>
            <person name="Hemphill L."/>
            <person name="Highlander S.K."/>
            <person name="Hirani K."/>
            <person name="Hogues M."/>
            <person name="Jackson L."/>
            <person name="Jakkamsetti A."/>
            <person name="Javaid M."/>
            <person name="Jiang H."/>
            <person name="Korchina V."/>
            <person name="Kovar C."/>
            <person name="Lara F."/>
            <person name="Lee S."/>
            <person name="Mata R."/>
            <person name="Mathew T."/>
            <person name="Moen C."/>
            <person name="Morales K."/>
            <person name="Munidasa M."/>
            <person name="Nazareth L."/>
            <person name="Ngo R."/>
            <person name="Nguyen L."/>
            <person name="Okwuonu G."/>
            <person name="Ongeri F."/>
            <person name="Patil S."/>
            <person name="Petrosino J."/>
            <person name="Pham C."/>
            <person name="Pham P."/>
            <person name="Pu L.-L."/>
            <person name="Puazo M."/>
            <person name="Raj R."/>
            <person name="Reid J."/>
            <person name="Rouhana J."/>
            <person name="Saada N."/>
            <person name="Shang Y."/>
            <person name="Simmons D."/>
            <person name="Thornton R."/>
            <person name="Warren J."/>
            <person name="Weissenberger G."/>
            <person name="Zhang J."/>
            <person name="Zhang L."/>
            <person name="Zhou C."/>
            <person name="Zhu D."/>
            <person name="Muzny D."/>
            <person name="Worley K."/>
            <person name="Gibbs R."/>
        </authorList>
    </citation>
    <scope>NUCLEOTIDE SEQUENCE [LARGE SCALE GENOMIC DNA]</scope>
    <source>
        <strain evidence="1 2">DSM 15434</strain>
    </source>
</reference>
<name>C0W5W1_9ACTO</name>
<dbReference type="HOGENOM" id="CLU_1381563_0_0_11"/>
<sequence>MPLTDARGHTVPTATDLASRQALLDLSLSIGDIRTCSSMSQATSYVSSLAAAGVRASADRPVYVRVAGVLQAWDGTAWGPVRAADIYSSDVLTPETQWQFDPSSGRVHTAGMLHLAPITVRWPRSFDVRLGEGFPIAHVPQTVQAPTVDWVSLGFIHSGAFVMPLVYRLQGRSICVQPTTAFRWLDGWCYGTASWIA</sequence>
<evidence type="ECO:0000313" key="2">
    <source>
        <dbReference type="Proteomes" id="UP000004778"/>
    </source>
</evidence>
<comment type="caution">
    <text evidence="1">The sequence shown here is derived from an EMBL/GenBank/DDBJ whole genome shotgun (WGS) entry which is preliminary data.</text>
</comment>